<feature type="region of interest" description="Disordered" evidence="1">
    <location>
        <begin position="191"/>
        <end position="270"/>
    </location>
</feature>
<evidence type="ECO:0000259" key="3">
    <source>
        <dbReference type="Pfam" id="PF10708"/>
    </source>
</evidence>
<organism evidence="4 5">
    <name type="scientific">Nonomuraea africana</name>
    <dbReference type="NCBI Taxonomy" id="46171"/>
    <lineage>
        <taxon>Bacteria</taxon>
        <taxon>Bacillati</taxon>
        <taxon>Actinomycetota</taxon>
        <taxon>Actinomycetes</taxon>
        <taxon>Streptosporangiales</taxon>
        <taxon>Streptosporangiaceae</taxon>
        <taxon>Nonomuraea</taxon>
    </lineage>
</organism>
<feature type="compositionally biased region" description="Low complexity" evidence="1">
    <location>
        <begin position="216"/>
        <end position="225"/>
    </location>
</feature>
<comment type="caution">
    <text evidence="4">The sequence shown here is derived from an EMBL/GenBank/DDBJ whole genome shotgun (WGS) entry which is preliminary data.</text>
</comment>
<sequence>MTTQTPAGWYPDPYGSPQLRWWDGGQWTDATHPMEQQQSGAQQAAAPRQGPPSAASPQAASPQAASPQAGPPPAGSPHQPHGPVVGSTPYHGANAAPARPSHEQGQPHSTQGGGWAQGQAPQSGGWQQPAPTQQYGGQPWGGGTAQMPRPDFGPPPKSGGGALPWVLGGIGSVLVLALVVAAAVFMINRSGGTTAQPTPEPVPSTSPSEPTPSPSESPSESATPTPQDPGAELPAVSGGRITDPKTGLSYAAPGDPWKVPPSAEINAPDPNVQQWSAGMQAVSHEKYDGESDWNGSIYSGELNPIYPYEGTQGLRGTVGTVFIDFARFYPIKHERKILQDKAITVDGHKGWLLEYEMDFTAESEKNGYQWKKERGAIVVVDRGEGKRPALLYASVPDNLDTGLVTQVVKSLKLS</sequence>
<dbReference type="RefSeq" id="WP_192777432.1">
    <property type="nucleotide sequence ID" value="NZ_BAAASY010000002.1"/>
</dbReference>
<dbReference type="Proteomes" id="UP000661607">
    <property type="component" value="Unassembled WGS sequence"/>
</dbReference>
<keyword evidence="2" id="KW-0472">Membrane</keyword>
<evidence type="ECO:0000313" key="5">
    <source>
        <dbReference type="Proteomes" id="UP000661607"/>
    </source>
</evidence>
<keyword evidence="2" id="KW-1133">Transmembrane helix</keyword>
<name>A0ABR9KL63_9ACTN</name>
<feature type="region of interest" description="Disordered" evidence="1">
    <location>
        <begin position="1"/>
        <end position="157"/>
    </location>
</feature>
<evidence type="ECO:0000256" key="2">
    <source>
        <dbReference type="SAM" id="Phobius"/>
    </source>
</evidence>
<feature type="compositionally biased region" description="Low complexity" evidence="1">
    <location>
        <begin position="36"/>
        <end position="68"/>
    </location>
</feature>
<dbReference type="InterPro" id="IPR018929">
    <property type="entry name" value="DUF2510"/>
</dbReference>
<feature type="domain" description="DUF2510" evidence="3">
    <location>
        <begin position="7"/>
        <end position="39"/>
    </location>
</feature>
<gene>
    <name evidence="4" type="ORF">H4W81_005524</name>
</gene>
<dbReference type="Pfam" id="PF10708">
    <property type="entry name" value="DUF2510"/>
    <property type="match status" value="1"/>
</dbReference>
<evidence type="ECO:0000256" key="1">
    <source>
        <dbReference type="SAM" id="MobiDB-lite"/>
    </source>
</evidence>
<accession>A0ABR9KL63</accession>
<feature type="compositionally biased region" description="Low complexity" evidence="1">
    <location>
        <begin position="117"/>
        <end position="131"/>
    </location>
</feature>
<proteinExistence type="predicted"/>
<reference evidence="4 5" key="1">
    <citation type="submission" date="2020-10" db="EMBL/GenBank/DDBJ databases">
        <title>Sequencing the genomes of 1000 actinobacteria strains.</title>
        <authorList>
            <person name="Klenk H.-P."/>
        </authorList>
    </citation>
    <scope>NUCLEOTIDE SEQUENCE [LARGE SCALE GENOMIC DNA]</scope>
    <source>
        <strain evidence="4 5">DSM 43748</strain>
    </source>
</reference>
<dbReference type="EMBL" id="JADBEF010000001">
    <property type="protein sequence ID" value="MBE1562745.1"/>
    <property type="molecule type" value="Genomic_DNA"/>
</dbReference>
<protein>
    <recommendedName>
        <fullName evidence="3">DUF2510 domain-containing protein</fullName>
    </recommendedName>
</protein>
<keyword evidence="2" id="KW-0812">Transmembrane</keyword>
<keyword evidence="5" id="KW-1185">Reference proteome</keyword>
<feature type="transmembrane region" description="Helical" evidence="2">
    <location>
        <begin position="162"/>
        <end position="187"/>
    </location>
</feature>
<feature type="compositionally biased region" description="Pro residues" evidence="1">
    <location>
        <begin position="198"/>
        <end position="215"/>
    </location>
</feature>
<evidence type="ECO:0000313" key="4">
    <source>
        <dbReference type="EMBL" id="MBE1562745.1"/>
    </source>
</evidence>